<proteinExistence type="predicted"/>
<organism evidence="2 3">
    <name type="scientific">Belliella filtrata</name>
    <dbReference type="NCBI Taxonomy" id="2923435"/>
    <lineage>
        <taxon>Bacteria</taxon>
        <taxon>Pseudomonadati</taxon>
        <taxon>Bacteroidota</taxon>
        <taxon>Cytophagia</taxon>
        <taxon>Cytophagales</taxon>
        <taxon>Cyclobacteriaceae</taxon>
        <taxon>Belliella</taxon>
    </lineage>
</organism>
<feature type="chain" id="PRO_5046820021" evidence="1">
    <location>
        <begin position="23"/>
        <end position="139"/>
    </location>
</feature>
<reference evidence="2" key="1">
    <citation type="submission" date="2022-03" db="EMBL/GenBank/DDBJ databases">
        <title>De novo assembled genomes of Belliella spp. (Cyclobacteriaceae) strains.</title>
        <authorList>
            <person name="Szabo A."/>
            <person name="Korponai K."/>
            <person name="Felfoldi T."/>
        </authorList>
    </citation>
    <scope>NUCLEOTIDE SEQUENCE</scope>
    <source>
        <strain evidence="2">DSM 111904</strain>
    </source>
</reference>
<name>A0ABS9V1R1_9BACT</name>
<keyword evidence="1" id="KW-0732">Signal</keyword>
<comment type="caution">
    <text evidence="2">The sequence shown here is derived from an EMBL/GenBank/DDBJ whole genome shotgun (WGS) entry which is preliminary data.</text>
</comment>
<feature type="signal peptide" evidence="1">
    <location>
        <begin position="1"/>
        <end position="22"/>
    </location>
</feature>
<sequence>MYKLILIMIIVFNTATGGAANAQESNTEAATSRIDSLRQAHMARAAKMRQEIMERQAALRKDVASVEGENIVIIDGEVFTDKDSLEVNREGESEVKVKGNANSVIIENKGAGTVSIVQSGSGNSAIVRQQKVGRKEDNQ</sequence>
<protein>
    <submittedName>
        <fullName evidence="2">Uncharacterized protein</fullName>
    </submittedName>
</protein>
<dbReference type="RefSeq" id="WP_241348735.1">
    <property type="nucleotide sequence ID" value="NZ_JAKZGP010000035.1"/>
</dbReference>
<accession>A0ABS9V1R1</accession>
<evidence type="ECO:0000256" key="1">
    <source>
        <dbReference type="SAM" id="SignalP"/>
    </source>
</evidence>
<evidence type="ECO:0000313" key="3">
    <source>
        <dbReference type="Proteomes" id="UP001165489"/>
    </source>
</evidence>
<dbReference type="EMBL" id="JAKZGP010000035">
    <property type="protein sequence ID" value="MCH7410367.1"/>
    <property type="molecule type" value="Genomic_DNA"/>
</dbReference>
<gene>
    <name evidence="2" type="ORF">MM239_13245</name>
</gene>
<keyword evidence="3" id="KW-1185">Reference proteome</keyword>
<dbReference type="Proteomes" id="UP001165489">
    <property type="component" value="Unassembled WGS sequence"/>
</dbReference>
<evidence type="ECO:0000313" key="2">
    <source>
        <dbReference type="EMBL" id="MCH7410367.1"/>
    </source>
</evidence>